<organism evidence="5 6">
    <name type="scientific">Polarella glacialis</name>
    <name type="common">Dinoflagellate</name>
    <dbReference type="NCBI Taxonomy" id="89957"/>
    <lineage>
        <taxon>Eukaryota</taxon>
        <taxon>Sar</taxon>
        <taxon>Alveolata</taxon>
        <taxon>Dinophyceae</taxon>
        <taxon>Suessiales</taxon>
        <taxon>Suessiaceae</taxon>
        <taxon>Polarella</taxon>
    </lineage>
</organism>
<dbReference type="OrthoDB" id="1738954at2759"/>
<keyword evidence="6" id="KW-1185">Reference proteome</keyword>
<keyword evidence="1" id="KW-1133">Transmembrane helix</keyword>
<dbReference type="InterPro" id="IPR004045">
    <property type="entry name" value="Glutathione_S-Trfase_N"/>
</dbReference>
<dbReference type="InterPro" id="IPR036282">
    <property type="entry name" value="Glutathione-S-Trfase_C_sf"/>
</dbReference>
<keyword evidence="2" id="KW-0732">Signal</keyword>
<evidence type="ECO:0000256" key="2">
    <source>
        <dbReference type="SAM" id="SignalP"/>
    </source>
</evidence>
<dbReference type="Gene3D" id="1.20.1050.10">
    <property type="match status" value="1"/>
</dbReference>
<accession>A0A813EIR4</accession>
<feature type="transmembrane region" description="Helical" evidence="1">
    <location>
        <begin position="33"/>
        <end position="59"/>
    </location>
</feature>
<evidence type="ECO:0000259" key="3">
    <source>
        <dbReference type="Pfam" id="PF04399"/>
    </source>
</evidence>
<evidence type="ECO:0000256" key="1">
    <source>
        <dbReference type="SAM" id="Phobius"/>
    </source>
</evidence>
<proteinExistence type="predicted"/>
<feature type="chain" id="PRO_5032726651" description="GST N-terminal domain-containing protein" evidence="2">
    <location>
        <begin position="17"/>
        <end position="325"/>
    </location>
</feature>
<dbReference type="InterPro" id="IPR007494">
    <property type="entry name" value="Glutaredoxin2_C"/>
</dbReference>
<dbReference type="AlphaFoldDB" id="A0A813EIR4"/>
<gene>
    <name evidence="5" type="ORF">PGLA1383_LOCUS20263</name>
</gene>
<evidence type="ECO:0000313" key="6">
    <source>
        <dbReference type="Proteomes" id="UP000654075"/>
    </source>
</evidence>
<feature type="domain" description="Glutaredoxin 2 C-terminal" evidence="3">
    <location>
        <begin position="235"/>
        <end position="324"/>
    </location>
</feature>
<dbReference type="EMBL" id="CAJNNV010013759">
    <property type="protein sequence ID" value="CAE8602008.1"/>
    <property type="molecule type" value="Genomic_DNA"/>
</dbReference>
<dbReference type="Pfam" id="PF04399">
    <property type="entry name" value="Glutaredoxin2_C"/>
    <property type="match status" value="1"/>
</dbReference>
<sequence length="325" mass="35847">MLLLLLLLFCLLLVAACFGCSMSRLRRPSSRRLLLAALGLLSVLAFWSSSEGAASFAGASWATRKEGIRTLGRLPRAAGQAGNALPELYIYDHCPFCVRARIIFGMKNIKHNLVWMANDDVDTPTALVGKKISPILQLPGESAMFESLDIVRKIDMDPAWGPPLLKPASAREDLDAVDKRTIEAVRLLLRPRVIRAYLPEFAHKDGRTAYLRNHPIADPVGGEVPEKAAWLAMGEEKWKSWYDAHFENSPALLAELNSVLPDFEGLIHSEDSVSPGGASYDDIVFFAKMRTASLIKGLKPGPRLQAYMERMSDLSQIPLYSGMAV</sequence>
<keyword evidence="1" id="KW-0472">Membrane</keyword>
<dbReference type="InterPro" id="IPR036249">
    <property type="entry name" value="Thioredoxin-like_sf"/>
</dbReference>
<feature type="signal peptide" evidence="2">
    <location>
        <begin position="1"/>
        <end position="16"/>
    </location>
</feature>
<dbReference type="Pfam" id="PF13417">
    <property type="entry name" value="GST_N_3"/>
    <property type="match status" value="1"/>
</dbReference>
<protein>
    <recommendedName>
        <fullName evidence="7">GST N-terminal domain-containing protein</fullName>
    </recommendedName>
</protein>
<dbReference type="OMA" id="NLTCVKG"/>
<feature type="domain" description="GST N-terminal" evidence="4">
    <location>
        <begin position="88"/>
        <end position="155"/>
    </location>
</feature>
<name>A0A813EIR4_POLGL</name>
<evidence type="ECO:0000259" key="4">
    <source>
        <dbReference type="Pfam" id="PF13417"/>
    </source>
</evidence>
<reference evidence="5" key="1">
    <citation type="submission" date="2021-02" db="EMBL/GenBank/DDBJ databases">
        <authorList>
            <person name="Dougan E. K."/>
            <person name="Rhodes N."/>
            <person name="Thang M."/>
            <person name="Chan C."/>
        </authorList>
    </citation>
    <scope>NUCLEOTIDE SEQUENCE</scope>
</reference>
<dbReference type="SUPFAM" id="SSF47616">
    <property type="entry name" value="GST C-terminal domain-like"/>
    <property type="match status" value="1"/>
</dbReference>
<comment type="caution">
    <text evidence="5">The sequence shown here is derived from an EMBL/GenBank/DDBJ whole genome shotgun (WGS) entry which is preliminary data.</text>
</comment>
<dbReference type="Proteomes" id="UP000654075">
    <property type="component" value="Unassembled WGS sequence"/>
</dbReference>
<evidence type="ECO:0000313" key="5">
    <source>
        <dbReference type="EMBL" id="CAE8602008.1"/>
    </source>
</evidence>
<dbReference type="SUPFAM" id="SSF52833">
    <property type="entry name" value="Thioredoxin-like"/>
    <property type="match status" value="1"/>
</dbReference>
<evidence type="ECO:0008006" key="7">
    <source>
        <dbReference type="Google" id="ProtNLM"/>
    </source>
</evidence>
<keyword evidence="1" id="KW-0812">Transmembrane</keyword>
<dbReference type="Gene3D" id="3.40.30.10">
    <property type="entry name" value="Glutaredoxin"/>
    <property type="match status" value="1"/>
</dbReference>